<evidence type="ECO:0000259" key="1">
    <source>
        <dbReference type="Pfam" id="PF04057"/>
    </source>
</evidence>
<dbReference type="AlphaFoldDB" id="A0A4V6D5I4"/>
<name>A0A4V6D5I4_SETVI</name>
<dbReference type="GO" id="GO:0003697">
    <property type="term" value="F:single-stranded DNA binding"/>
    <property type="evidence" value="ECO:0007669"/>
    <property type="project" value="InterPro"/>
</dbReference>
<dbReference type="GO" id="GO:0006260">
    <property type="term" value="P:DNA replication"/>
    <property type="evidence" value="ECO:0007669"/>
    <property type="project" value="InterPro"/>
</dbReference>
<feature type="domain" description="Replication factor-A protein 1 N-terminal" evidence="1">
    <location>
        <begin position="1"/>
        <end position="78"/>
    </location>
</feature>
<proteinExistence type="predicted"/>
<dbReference type="InterPro" id="IPR012340">
    <property type="entry name" value="NA-bd_OB-fold"/>
</dbReference>
<protein>
    <recommendedName>
        <fullName evidence="1">Replication factor-A protein 1 N-terminal domain-containing protein</fullName>
    </recommendedName>
</protein>
<keyword evidence="3" id="KW-1185">Reference proteome</keyword>
<organism evidence="2 3">
    <name type="scientific">Setaria viridis</name>
    <name type="common">Green bristlegrass</name>
    <name type="synonym">Setaria italica subsp. viridis</name>
    <dbReference type="NCBI Taxonomy" id="4556"/>
    <lineage>
        <taxon>Eukaryota</taxon>
        <taxon>Viridiplantae</taxon>
        <taxon>Streptophyta</taxon>
        <taxon>Embryophyta</taxon>
        <taxon>Tracheophyta</taxon>
        <taxon>Spermatophyta</taxon>
        <taxon>Magnoliopsida</taxon>
        <taxon>Liliopsida</taxon>
        <taxon>Poales</taxon>
        <taxon>Poaceae</taxon>
        <taxon>PACMAD clade</taxon>
        <taxon>Panicoideae</taxon>
        <taxon>Panicodae</taxon>
        <taxon>Paniceae</taxon>
        <taxon>Cenchrinae</taxon>
        <taxon>Setaria</taxon>
    </lineage>
</organism>
<dbReference type="InterPro" id="IPR040893">
    <property type="entry name" value="RADX"/>
</dbReference>
<dbReference type="Proteomes" id="UP000298652">
    <property type="component" value="Chromosome 6"/>
</dbReference>
<dbReference type="InterPro" id="IPR007199">
    <property type="entry name" value="Rep_factor-A_N"/>
</dbReference>
<evidence type="ECO:0000313" key="3">
    <source>
        <dbReference type="Proteomes" id="UP000298652"/>
    </source>
</evidence>
<dbReference type="EMBL" id="CM016557">
    <property type="protein sequence ID" value="TKW10626.1"/>
    <property type="molecule type" value="Genomic_DNA"/>
</dbReference>
<dbReference type="SUPFAM" id="SSF50249">
    <property type="entry name" value="Nucleic acid-binding proteins"/>
    <property type="match status" value="1"/>
</dbReference>
<sequence>MQVVGVSPMRSELKNFERYYLILSDGVHTQNATLEPHLNHLVKDNHLRGGTIVRLLNSVCYNVQNPRVIVVLKLEVLQTDCVMVGNPKCVHTQDATLATHLNHLVKNTLLHKGTTVRLLEFMCNTSQRPSSQGFKRHLSWGAVPALLWGELAAGQQPVLQVFGISTYKPDYRILLSDVLQKNCELLGTPLSLNMPTSQQAVLRVRQSSGIQGQPPLATGDIQAGT</sequence>
<evidence type="ECO:0000313" key="2">
    <source>
        <dbReference type="EMBL" id="TKW10626.1"/>
    </source>
</evidence>
<dbReference type="GO" id="GO:0005634">
    <property type="term" value="C:nucleus"/>
    <property type="evidence" value="ECO:0007669"/>
    <property type="project" value="InterPro"/>
</dbReference>
<accession>A0A4V6D5I4</accession>
<dbReference type="PANTHER" id="PTHR14944:SF2">
    <property type="entry name" value="RPA-RELATED PROTEIN RADX"/>
    <property type="match status" value="1"/>
</dbReference>
<dbReference type="Gramene" id="TKW10626">
    <property type="protein sequence ID" value="TKW10626"/>
    <property type="gene ID" value="SEVIR_6G178100v2"/>
</dbReference>
<dbReference type="PANTHER" id="PTHR14944">
    <property type="entry name" value="RPA-RELATED PROTEIN RADX"/>
    <property type="match status" value="1"/>
</dbReference>
<reference evidence="2" key="1">
    <citation type="submission" date="2019-03" db="EMBL/GenBank/DDBJ databases">
        <title>WGS assembly of Setaria viridis.</title>
        <authorList>
            <person name="Huang P."/>
            <person name="Jenkins J."/>
            <person name="Grimwood J."/>
            <person name="Barry K."/>
            <person name="Healey A."/>
            <person name="Mamidi S."/>
            <person name="Sreedasyam A."/>
            <person name="Shu S."/>
            <person name="Feldman M."/>
            <person name="Wu J."/>
            <person name="Yu Y."/>
            <person name="Chen C."/>
            <person name="Johnson J."/>
            <person name="Rokhsar D."/>
            <person name="Baxter I."/>
            <person name="Schmutz J."/>
            <person name="Brutnell T."/>
            <person name="Kellogg E."/>
        </authorList>
    </citation>
    <scope>NUCLEOTIDE SEQUENCE [LARGE SCALE GENOMIC DNA]</scope>
</reference>
<dbReference type="Gene3D" id="2.40.50.140">
    <property type="entry name" value="Nucleic acid-binding proteins"/>
    <property type="match status" value="2"/>
</dbReference>
<gene>
    <name evidence="2" type="ORF">SEVIR_6G178100v2</name>
</gene>
<dbReference type="Pfam" id="PF04057">
    <property type="entry name" value="Rep-A_N"/>
    <property type="match status" value="1"/>
</dbReference>